<dbReference type="Proteomes" id="UP000292347">
    <property type="component" value="Unassembled WGS sequence"/>
</dbReference>
<evidence type="ECO:0000313" key="1">
    <source>
        <dbReference type="EMBL" id="RXZ34833.1"/>
    </source>
</evidence>
<dbReference type="RefSeq" id="WP_129340615.1">
    <property type="nucleotide sequence ID" value="NZ_JACIDD010000001.1"/>
</dbReference>
<proteinExistence type="predicted"/>
<evidence type="ECO:0000313" key="2">
    <source>
        <dbReference type="Proteomes" id="UP000292347"/>
    </source>
</evidence>
<dbReference type="AlphaFoldDB" id="A0A4Q2IZM6"/>
<reference evidence="1 2" key="1">
    <citation type="submission" date="2019-01" db="EMBL/GenBank/DDBJ databases">
        <title>Sphingomonas mucosissima sp. nov. and Sphingomonas desiccabilis sp. nov., from biological soil crusts in the Colorado Plateau, USA.</title>
        <authorList>
            <person name="Zhu D."/>
        </authorList>
    </citation>
    <scope>NUCLEOTIDE SEQUENCE [LARGE SCALE GENOMIC DNA]</scope>
    <source>
        <strain evidence="1 2">CP1D</strain>
    </source>
</reference>
<dbReference type="OrthoDB" id="7595493at2"/>
<protein>
    <submittedName>
        <fullName evidence="1">Uncharacterized protein</fullName>
    </submittedName>
</protein>
<dbReference type="EMBL" id="SDPT01000001">
    <property type="protein sequence ID" value="RXZ34833.1"/>
    <property type="molecule type" value="Genomic_DNA"/>
</dbReference>
<sequence length="106" mass="12177">MGAPLPAPSHQLKVPVVRRSVYTLYLEQATPQHTFIHCDVHHPWSGRVKRQLAADFEALKALHGGPLYALHERGDTKHSKFLAMFGFRWAASFVDHHHRHMEVHQT</sequence>
<comment type="caution">
    <text evidence="1">The sequence shown here is derived from an EMBL/GenBank/DDBJ whole genome shotgun (WGS) entry which is preliminary data.</text>
</comment>
<gene>
    <name evidence="1" type="ORF">EO081_04015</name>
</gene>
<organism evidence="1 2">
    <name type="scientific">Sphingomonas desiccabilis</name>
    <dbReference type="NCBI Taxonomy" id="429134"/>
    <lineage>
        <taxon>Bacteria</taxon>
        <taxon>Pseudomonadati</taxon>
        <taxon>Pseudomonadota</taxon>
        <taxon>Alphaproteobacteria</taxon>
        <taxon>Sphingomonadales</taxon>
        <taxon>Sphingomonadaceae</taxon>
        <taxon>Sphingomonas</taxon>
    </lineage>
</organism>
<keyword evidence="2" id="KW-1185">Reference proteome</keyword>
<name>A0A4Q2IZM6_9SPHN</name>
<accession>A0A4Q2IZM6</accession>